<feature type="domain" description="TonB-dependent receptor-like beta-barrel" evidence="11">
    <location>
        <begin position="342"/>
        <end position="833"/>
    </location>
</feature>
<evidence type="ECO:0000313" key="13">
    <source>
        <dbReference type="EMBL" id="KRO94990.1"/>
    </source>
</evidence>
<dbReference type="EMBL" id="LICS01000059">
    <property type="protein sequence ID" value="KRO94990.1"/>
    <property type="molecule type" value="Genomic_DNA"/>
</dbReference>
<dbReference type="InterPro" id="IPR036942">
    <property type="entry name" value="Beta-barrel_TonB_sf"/>
</dbReference>
<dbReference type="STRING" id="1655612.ABS10_07750"/>
<dbReference type="Proteomes" id="UP000051027">
    <property type="component" value="Unassembled WGS sequence"/>
</dbReference>
<dbReference type="PANTHER" id="PTHR47234:SF1">
    <property type="entry name" value="TONB-DEPENDENT RECEPTOR"/>
    <property type="match status" value="1"/>
</dbReference>
<evidence type="ECO:0000256" key="5">
    <source>
        <dbReference type="ARBA" id="ARBA00023077"/>
    </source>
</evidence>
<evidence type="ECO:0000256" key="10">
    <source>
        <dbReference type="SAM" id="SignalP"/>
    </source>
</evidence>
<dbReference type="GO" id="GO:0009279">
    <property type="term" value="C:cell outer membrane"/>
    <property type="evidence" value="ECO:0007669"/>
    <property type="project" value="UniProtKB-SubCell"/>
</dbReference>
<dbReference type="Gene3D" id="2.170.130.10">
    <property type="entry name" value="TonB-dependent receptor, plug domain"/>
    <property type="match status" value="1"/>
</dbReference>
<accession>A0A0R2U6T9</accession>
<keyword evidence="4 8" id="KW-0812">Transmembrane</keyword>
<keyword evidence="6 8" id="KW-0472">Membrane</keyword>
<comment type="caution">
    <text evidence="13">The sequence shown here is derived from an EMBL/GenBank/DDBJ whole genome shotgun (WGS) entry which is preliminary data.</text>
</comment>
<keyword evidence="10" id="KW-0732">Signal</keyword>
<evidence type="ECO:0000256" key="6">
    <source>
        <dbReference type="ARBA" id="ARBA00023136"/>
    </source>
</evidence>
<name>A0A0R2U6T9_9GAMM</name>
<feature type="signal peptide" evidence="10">
    <location>
        <begin position="1"/>
        <end position="21"/>
    </location>
</feature>
<keyword evidence="13" id="KW-0675">Receptor</keyword>
<dbReference type="PANTHER" id="PTHR47234">
    <property type="match status" value="1"/>
</dbReference>
<evidence type="ECO:0000256" key="8">
    <source>
        <dbReference type="PROSITE-ProRule" id="PRU01360"/>
    </source>
</evidence>
<comment type="similarity">
    <text evidence="8 9">Belongs to the TonB-dependent receptor family.</text>
</comment>
<dbReference type="Pfam" id="PF00593">
    <property type="entry name" value="TonB_dep_Rec_b-barrel"/>
    <property type="match status" value="1"/>
</dbReference>
<dbReference type="AlphaFoldDB" id="A0A0R2U6T9"/>
<dbReference type="Pfam" id="PF07715">
    <property type="entry name" value="Plug"/>
    <property type="match status" value="1"/>
</dbReference>
<evidence type="ECO:0000256" key="7">
    <source>
        <dbReference type="ARBA" id="ARBA00023237"/>
    </source>
</evidence>
<dbReference type="PROSITE" id="PS52016">
    <property type="entry name" value="TONB_DEPENDENT_REC_3"/>
    <property type="match status" value="1"/>
</dbReference>
<dbReference type="InterPro" id="IPR000531">
    <property type="entry name" value="Beta-barrel_TonB"/>
</dbReference>
<dbReference type="InterPro" id="IPR012910">
    <property type="entry name" value="Plug_dom"/>
</dbReference>
<keyword evidence="2 8" id="KW-0813">Transport</keyword>
<reference evidence="13 14" key="1">
    <citation type="submission" date="2015-10" db="EMBL/GenBank/DDBJ databases">
        <title>Metagenome-Assembled Genomes uncover a global brackish microbiome.</title>
        <authorList>
            <person name="Hugerth L.W."/>
            <person name="Larsson J."/>
            <person name="Alneberg J."/>
            <person name="Lindh M.V."/>
            <person name="Legrand C."/>
            <person name="Pinhassi J."/>
            <person name="Andersson A.F."/>
        </authorList>
    </citation>
    <scope>NUCLEOTIDE SEQUENCE [LARGE SCALE GENOMIC DNA]</scope>
    <source>
        <strain evidence="13">BACL1 MAG-120820-bin45</strain>
    </source>
</reference>
<evidence type="ECO:0000256" key="1">
    <source>
        <dbReference type="ARBA" id="ARBA00004571"/>
    </source>
</evidence>
<evidence type="ECO:0000259" key="12">
    <source>
        <dbReference type="Pfam" id="PF07715"/>
    </source>
</evidence>
<protein>
    <submittedName>
        <fullName evidence="13">TonB-dependent receptor</fullName>
    </submittedName>
</protein>
<evidence type="ECO:0000256" key="4">
    <source>
        <dbReference type="ARBA" id="ARBA00022692"/>
    </source>
</evidence>
<keyword evidence="7 8" id="KW-0998">Cell outer membrane</keyword>
<dbReference type="InterPro" id="IPR039426">
    <property type="entry name" value="TonB-dep_rcpt-like"/>
</dbReference>
<evidence type="ECO:0000259" key="11">
    <source>
        <dbReference type="Pfam" id="PF00593"/>
    </source>
</evidence>
<dbReference type="InterPro" id="IPR037066">
    <property type="entry name" value="Plug_dom_sf"/>
</dbReference>
<proteinExistence type="inferred from homology"/>
<feature type="chain" id="PRO_5006425195" evidence="10">
    <location>
        <begin position="22"/>
        <end position="869"/>
    </location>
</feature>
<dbReference type="SUPFAM" id="SSF56935">
    <property type="entry name" value="Porins"/>
    <property type="match status" value="1"/>
</dbReference>
<organism evidence="13 14">
    <name type="scientific">SAR86 cluster bacterium BACL1 MAG-120820-bin45</name>
    <dbReference type="NCBI Taxonomy" id="1655612"/>
    <lineage>
        <taxon>Bacteria</taxon>
        <taxon>Pseudomonadati</taxon>
        <taxon>Pseudomonadota</taxon>
        <taxon>Gammaproteobacteria</taxon>
        <taxon>SAR86 cluster</taxon>
    </lineage>
</organism>
<evidence type="ECO:0000256" key="2">
    <source>
        <dbReference type="ARBA" id="ARBA00022448"/>
    </source>
</evidence>
<sequence length="869" mass="95301">MIHKSFALFFACLLATNFLLAQETEEVISVGSYIESREANASPVDVISNEEFKQLRVSTVAEISKYLSVASGSHFQTNALDGVDQGMAAITLRGLDHASTLVLINTKRQTHAGTPSHEGEGYIDVNIIPEIALERIEILKDGATSLYGSDAVAGVINFHTYHSYDGLKVSLASQKTTNYNQQDSSLGFMYGAEAFGGNFVAAASLLNRSPLNASEIPRLSELGLSSLGNTFKVTAPDVITSGPYSGNYDTGAWAKDPSCLDNGGVIEGPFCKILYGERFNLVNDEDHLKGYVNFERDFKTLNYSMTLLTSVINVNDNPQSPSYPALAYLSKEVLPGQGGSPFNVPVIWYGRPLGSAFPSPNSPKSISQYHFSNSLEFDINQDFSFELSLAASEHQNKHNRPDTIQSRFEAAILGQGGVSGQEQWNIFMPLENATSLIEHVKGSEKSTKTGSLLSLDGILTGQAQGINFALGFQLNNENLDINYSEGSRASFDADGKLIKGADLLFLGGGKNVGTARKKKAIFFEANKTVLSDLDLVFSGRYERLQNDSSFDPKFSLKYSPSDRLILRGSVGTSFTAPSMAQLFSSEIQLGSVRDIDSSPFVRLAQLGNADLKPATSENISLGFIWNLTDDIDLTIDYWSIDYKDRIEVESAQVILNTNPNGASITRNQFGDLIAVSTTYFNEERTEVNGLDIELNVAKSTLYGDFNLSIKATQLADFLTPEHEDHDEHEEGESEEEHMVMVNRVGKFNYDAHTHSLPELRLNTFLSLQVQDYVLGLNSRYVDGYSNERPIPAAAQSLGYSNQVKAFLVHDFSVTTSINLSQGALEIGLGIMNILDKKAPLLYDAPDFSFDTRVHDPRGRLLNLTLEYTL</sequence>
<gene>
    <name evidence="13" type="ORF">ABS10_07750</name>
</gene>
<keyword evidence="5 9" id="KW-0798">TonB box</keyword>
<dbReference type="Gene3D" id="2.40.170.20">
    <property type="entry name" value="TonB-dependent receptor, beta-barrel domain"/>
    <property type="match status" value="1"/>
</dbReference>
<keyword evidence="3 8" id="KW-1134">Transmembrane beta strand</keyword>
<feature type="domain" description="TonB-dependent receptor plug" evidence="12">
    <location>
        <begin position="40"/>
        <end position="155"/>
    </location>
</feature>
<evidence type="ECO:0000256" key="3">
    <source>
        <dbReference type="ARBA" id="ARBA00022452"/>
    </source>
</evidence>
<evidence type="ECO:0000313" key="14">
    <source>
        <dbReference type="Proteomes" id="UP000051027"/>
    </source>
</evidence>
<comment type="subcellular location">
    <subcellularLocation>
        <location evidence="1 8">Cell outer membrane</location>
        <topology evidence="1 8">Multi-pass membrane protein</topology>
    </subcellularLocation>
</comment>
<evidence type="ECO:0000256" key="9">
    <source>
        <dbReference type="RuleBase" id="RU003357"/>
    </source>
</evidence>